<evidence type="ECO:0000313" key="3">
    <source>
        <dbReference type="Proteomes" id="UP000010301"/>
    </source>
</evidence>
<dbReference type="InterPro" id="IPR009839">
    <property type="entry name" value="SseB_N"/>
</dbReference>
<dbReference type="Pfam" id="PF07179">
    <property type="entry name" value="SseB"/>
    <property type="match status" value="1"/>
</dbReference>
<dbReference type="RefSeq" id="WP_006547514.1">
    <property type="nucleotide sequence ID" value="NZ_DS999546.1"/>
</dbReference>
<gene>
    <name evidence="2" type="ORF">HMPREF0044_0517</name>
</gene>
<organism evidence="2 3">
    <name type="scientific">Gleimia coleocanis DSM 15436</name>
    <dbReference type="NCBI Taxonomy" id="525245"/>
    <lineage>
        <taxon>Bacteria</taxon>
        <taxon>Bacillati</taxon>
        <taxon>Actinomycetota</taxon>
        <taxon>Actinomycetes</taxon>
        <taxon>Actinomycetales</taxon>
        <taxon>Actinomycetaceae</taxon>
        <taxon>Gleimia</taxon>
    </lineage>
</organism>
<evidence type="ECO:0000313" key="2">
    <source>
        <dbReference type="EMBL" id="EEH64228.1"/>
    </source>
</evidence>
<dbReference type="Proteomes" id="UP000010301">
    <property type="component" value="Unassembled WGS sequence"/>
</dbReference>
<reference evidence="2 3" key="1">
    <citation type="submission" date="2009-01" db="EMBL/GenBank/DDBJ databases">
        <authorList>
            <person name="Qin X."/>
            <person name="Bachman B."/>
            <person name="Battles P."/>
            <person name="Bell A."/>
            <person name="Bess C."/>
            <person name="Bickham C."/>
            <person name="Chaboub L."/>
            <person name="Chen D."/>
            <person name="Coyle M."/>
            <person name="Deiros D.R."/>
            <person name="Dinh H."/>
            <person name="Forbes L."/>
            <person name="Fowler G."/>
            <person name="Francisco L."/>
            <person name="Fu Q."/>
            <person name="Gubbala S."/>
            <person name="Hale W."/>
            <person name="Han Y."/>
            <person name="Hemphill L."/>
            <person name="Highlander S.K."/>
            <person name="Hirani K."/>
            <person name="Hogues M."/>
            <person name="Jackson L."/>
            <person name="Jakkamsetti A."/>
            <person name="Javaid M."/>
            <person name="Jiang H."/>
            <person name="Korchina V."/>
            <person name="Kovar C."/>
            <person name="Lara F."/>
            <person name="Lee S."/>
            <person name="Mata R."/>
            <person name="Mathew T."/>
            <person name="Moen C."/>
            <person name="Morales K."/>
            <person name="Munidasa M."/>
            <person name="Nazareth L."/>
            <person name="Ngo R."/>
            <person name="Nguyen L."/>
            <person name="Okwuonu G."/>
            <person name="Ongeri F."/>
            <person name="Patil S."/>
            <person name="Petrosino J."/>
            <person name="Pham C."/>
            <person name="Pham P."/>
            <person name="Pu L.-L."/>
            <person name="Puazo M."/>
            <person name="Raj R."/>
            <person name="Reid J."/>
            <person name="Rouhana J."/>
            <person name="Saada N."/>
            <person name="Shang Y."/>
            <person name="Simmons D."/>
            <person name="Thornton R."/>
            <person name="Warren J."/>
            <person name="Weissenberger G."/>
            <person name="Zhang J."/>
            <person name="Zhang L."/>
            <person name="Zhou C."/>
            <person name="Zhu D."/>
            <person name="Muzny D."/>
            <person name="Worley K."/>
            <person name="Gibbs R."/>
        </authorList>
    </citation>
    <scope>NUCLEOTIDE SEQUENCE [LARGE SCALE GENOMIC DNA]</scope>
    <source>
        <strain evidence="2 3">DSM 15436</strain>
    </source>
</reference>
<accession>C0VZC7</accession>
<feature type="domain" description="SseB protein N-terminal" evidence="1">
    <location>
        <begin position="32"/>
        <end position="123"/>
    </location>
</feature>
<dbReference type="EMBL" id="ACFG01000006">
    <property type="protein sequence ID" value="EEH64228.1"/>
    <property type="molecule type" value="Genomic_DNA"/>
</dbReference>
<comment type="caution">
    <text evidence="2">The sequence shown here is derived from an EMBL/GenBank/DDBJ whole genome shotgun (WGS) entry which is preliminary data.</text>
</comment>
<dbReference type="AlphaFoldDB" id="C0VZC7"/>
<dbReference type="STRING" id="525245.HMPREF0044_0517"/>
<sequence length="244" mass="26448">MGEHNFASLQARLQRSVDSADRGQVMPLTAAALVEFDPITRLEKLVAALESERLLAPALVESGEECITAATRIPSPYGEVTVAFTDYEALRRWAPQARPVPIAGRQQALMAMAETGGRLLINPVPDSEGGSSELSGIRLPRPAVQALAHGDSWLPPWRDDDLRTELQVKADALQAGLNLTVSVLADVDPTLKVLLEFSVPYGVSGFEVKAELARFHQDLSQVPRLQTAGERIEFIPLLVGTHAE</sequence>
<protein>
    <recommendedName>
        <fullName evidence="1">SseB protein N-terminal domain-containing protein</fullName>
    </recommendedName>
</protein>
<dbReference type="HOGENOM" id="CLU_1064088_0_0_11"/>
<keyword evidence="3" id="KW-1185">Reference proteome</keyword>
<evidence type="ECO:0000259" key="1">
    <source>
        <dbReference type="Pfam" id="PF07179"/>
    </source>
</evidence>
<proteinExistence type="predicted"/>
<dbReference type="OrthoDB" id="3257250at2"/>
<dbReference type="eggNOG" id="COG0106">
    <property type="taxonomic scope" value="Bacteria"/>
</dbReference>
<name>C0VZC7_9ACTO</name>